<evidence type="ECO:0000313" key="3">
    <source>
        <dbReference type="Proteomes" id="UP000005954"/>
    </source>
</evidence>
<gene>
    <name evidence="2" type="ORF">ISM_10326</name>
</gene>
<dbReference type="EMBL" id="AALY01000003">
    <property type="protein sequence ID" value="EAP75512.1"/>
    <property type="molecule type" value="Genomic_DNA"/>
</dbReference>
<dbReference type="OrthoDB" id="9791723at2"/>
<proteinExistence type="inferred from homology"/>
<dbReference type="Gene3D" id="3.40.50.12500">
    <property type="match status" value="1"/>
</dbReference>
<evidence type="ECO:0000256" key="1">
    <source>
        <dbReference type="ARBA" id="ARBA00038414"/>
    </source>
</evidence>
<comment type="similarity">
    <text evidence="1">Belongs to the HyuE racemase family.</text>
</comment>
<dbReference type="Proteomes" id="UP000005954">
    <property type="component" value="Unassembled WGS sequence"/>
</dbReference>
<comment type="caution">
    <text evidence="2">The sequence shown here is derived from an EMBL/GenBank/DDBJ whole genome shotgun (WGS) entry which is preliminary data.</text>
</comment>
<sequence>MPDTRPGPILVINPNSNTHVTDGLVDALAPFATPHGPEIECLTLAEGPFGIQSQIDSDSVILPLTRLVQSRPDASAHVIACYSDPGLDACRSISPVPVFGIQDAGVLTAMARADLFGVIAVAEPSIARHRRTMARMGVLGRLVGEIPLNMSVDETARGAGTFDRLVETGGALRDRGAGAILLGCAGMARHRKPLEEALGVVVIDPVQAATAMALGTVLAANI</sequence>
<dbReference type="InterPro" id="IPR015942">
    <property type="entry name" value="Asp/Glu/hydantoin_racemase"/>
</dbReference>
<dbReference type="GO" id="GO:0047661">
    <property type="term" value="F:amino-acid racemase activity"/>
    <property type="evidence" value="ECO:0007669"/>
    <property type="project" value="InterPro"/>
</dbReference>
<dbReference type="Pfam" id="PF01177">
    <property type="entry name" value="Asp_Glu_race"/>
    <property type="match status" value="1"/>
</dbReference>
<protein>
    <recommendedName>
        <fullName evidence="4">Asp/Glu racemase</fullName>
    </recommendedName>
</protein>
<dbReference type="eggNOG" id="COG4126">
    <property type="taxonomic scope" value="Bacteria"/>
</dbReference>
<organism evidence="2 3">
    <name type="scientific">Roseovarius nubinhibens (strain ATCC BAA-591 / DSM 15170 / ISM)</name>
    <dbReference type="NCBI Taxonomy" id="89187"/>
    <lineage>
        <taxon>Bacteria</taxon>
        <taxon>Pseudomonadati</taxon>
        <taxon>Pseudomonadota</taxon>
        <taxon>Alphaproteobacteria</taxon>
        <taxon>Rhodobacterales</taxon>
        <taxon>Roseobacteraceae</taxon>
        <taxon>Roseovarius</taxon>
    </lineage>
</organism>
<dbReference type="AlphaFoldDB" id="A3SQV3"/>
<keyword evidence="3" id="KW-1185">Reference proteome</keyword>
<dbReference type="HOGENOM" id="CLU_053002_0_0_5"/>
<dbReference type="RefSeq" id="WP_009814075.1">
    <property type="nucleotide sequence ID" value="NZ_CH724156.1"/>
</dbReference>
<dbReference type="PANTHER" id="PTHR28047:SF5">
    <property type="entry name" value="PROTEIN DCG1"/>
    <property type="match status" value="1"/>
</dbReference>
<reference evidence="2 3" key="1">
    <citation type="submission" date="2005-12" db="EMBL/GenBank/DDBJ databases">
        <authorList>
            <person name="Moran M.A."/>
            <person name="Ferriera S."/>
            <person name="Johnson J."/>
            <person name="Kravitz S."/>
            <person name="Halpern A."/>
            <person name="Remington K."/>
            <person name="Beeson K."/>
            <person name="Tran B."/>
            <person name="Rogers Y.-H."/>
            <person name="Friedman R."/>
            <person name="Venter J.C."/>
        </authorList>
    </citation>
    <scope>NUCLEOTIDE SEQUENCE [LARGE SCALE GENOMIC DNA]</scope>
    <source>
        <strain evidence="3">ATCC BAA-591 / DSM 15170 / ISM</strain>
    </source>
</reference>
<dbReference type="STRING" id="89187.ISM_10326"/>
<evidence type="ECO:0008006" key="4">
    <source>
        <dbReference type="Google" id="ProtNLM"/>
    </source>
</evidence>
<dbReference type="InterPro" id="IPR053714">
    <property type="entry name" value="Iso_Racemase_Enz_sf"/>
</dbReference>
<name>A3SQV3_ROSNI</name>
<dbReference type="InterPro" id="IPR052186">
    <property type="entry name" value="Hydantoin_racemase-like"/>
</dbReference>
<accession>A3SQV3</accession>
<evidence type="ECO:0000313" key="2">
    <source>
        <dbReference type="EMBL" id="EAP75512.1"/>
    </source>
</evidence>
<dbReference type="PANTHER" id="PTHR28047">
    <property type="entry name" value="PROTEIN DCG1"/>
    <property type="match status" value="1"/>
</dbReference>